<evidence type="ECO:0000313" key="2">
    <source>
        <dbReference type="EMBL" id="BAU91374.1"/>
    </source>
</evidence>
<feature type="region of interest" description="Disordered" evidence="1">
    <location>
        <begin position="233"/>
        <end position="281"/>
    </location>
</feature>
<dbReference type="EMBL" id="AP014809">
    <property type="protein sequence ID" value="BAU91374.1"/>
    <property type="molecule type" value="Genomic_DNA"/>
</dbReference>
<dbReference type="OrthoDB" id="5510318at2"/>
<sequence length="281" mass="30221">MADLGSPVRDGAELCRRMQAFLADEARGGPEIADLIGHLGQVGEVAIFGGMARDIARGGAAAFASDVDLVVHAPPERLAELMRDGAAVRNRFGGYRIAGRRHSYDVWALPSTWAVQSGHVQAAHLTDLVHTTFFDCDAVLYLCGSRRVHHGPRFTAWLRDAIVDTNLEENPNPHGVVARALRILLEHRQAVGPGLERYLRRMAKGHAGCLDGDLASRLSRILAGLRPLPDGLGATAAARHPGAGGEAPGRGERDWANRHGRPDRSHVPWPAPGRLRCPGSS</sequence>
<evidence type="ECO:0000313" key="3">
    <source>
        <dbReference type="Proteomes" id="UP000218288"/>
    </source>
</evidence>
<name>A0A160PFE4_9HYPH</name>
<dbReference type="Proteomes" id="UP000218288">
    <property type="component" value="Chromosome"/>
</dbReference>
<feature type="compositionally biased region" description="Basic and acidic residues" evidence="1">
    <location>
        <begin position="249"/>
        <end position="266"/>
    </location>
</feature>
<dbReference type="RefSeq" id="WP_063110983.1">
    <property type="nucleotide sequence ID" value="NZ_AP014809.1"/>
</dbReference>
<protein>
    <recommendedName>
        <fullName evidence="4">Poly A polymerase head domain-containing protein</fullName>
    </recommendedName>
</protein>
<evidence type="ECO:0008006" key="4">
    <source>
        <dbReference type="Google" id="ProtNLM"/>
    </source>
</evidence>
<dbReference type="AlphaFoldDB" id="A0A160PFE4"/>
<evidence type="ECO:0000256" key="1">
    <source>
        <dbReference type="SAM" id="MobiDB-lite"/>
    </source>
</evidence>
<proteinExistence type="predicted"/>
<organism evidence="2 3">
    <name type="scientific">Methylorubrum populi</name>
    <dbReference type="NCBI Taxonomy" id="223967"/>
    <lineage>
        <taxon>Bacteria</taxon>
        <taxon>Pseudomonadati</taxon>
        <taxon>Pseudomonadota</taxon>
        <taxon>Alphaproteobacteria</taxon>
        <taxon>Hyphomicrobiales</taxon>
        <taxon>Methylobacteriaceae</taxon>
        <taxon>Methylorubrum</taxon>
    </lineage>
</organism>
<accession>A0A160PFE4</accession>
<reference evidence="2 3" key="1">
    <citation type="journal article" date="2016" name="Genome Announc.">
        <title>Complete Genome Sequence of Methylobacterium populi P-1M, Isolated from Pink-Pigmented Household Biofilm.</title>
        <authorList>
            <person name="Morohoshi T."/>
            <person name="Ikeda T."/>
        </authorList>
    </citation>
    <scope>NUCLEOTIDE SEQUENCE [LARGE SCALE GENOMIC DNA]</scope>
    <source>
        <strain evidence="2 3">P-1M</strain>
    </source>
</reference>
<gene>
    <name evidence="2" type="ORF">MPPM_2769</name>
</gene>